<evidence type="ECO:0000256" key="1">
    <source>
        <dbReference type="ARBA" id="ARBA00001962"/>
    </source>
</evidence>
<comment type="subunit">
    <text evidence="3">Homodimer.</text>
</comment>
<dbReference type="GO" id="GO:0004784">
    <property type="term" value="F:superoxide dismutase activity"/>
    <property type="evidence" value="ECO:0007669"/>
    <property type="project" value="UniProtKB-EC"/>
</dbReference>
<dbReference type="InterPro" id="IPR019832">
    <property type="entry name" value="Mn/Fe_SOD_C"/>
</dbReference>
<dbReference type="Pfam" id="PF00081">
    <property type="entry name" value="Sod_Fe_N"/>
    <property type="match status" value="1"/>
</dbReference>
<dbReference type="FunFam" id="1.10.287.990:FF:000002">
    <property type="entry name" value="Superoxide dismutase"/>
    <property type="match status" value="1"/>
</dbReference>
<dbReference type="InterPro" id="IPR019831">
    <property type="entry name" value="Mn/Fe_SOD_N"/>
</dbReference>
<dbReference type="EC" id="1.15.1.1" evidence="4"/>
<evidence type="ECO:0000256" key="10">
    <source>
        <dbReference type="ARBA" id="ARBA00049204"/>
    </source>
</evidence>
<gene>
    <name evidence="14" type="primary">FSD1_2</name>
    <name evidence="14" type="ORF">FOZ60_014197</name>
</gene>
<dbReference type="InterPro" id="IPR019833">
    <property type="entry name" value="Mn/Fe_SOD_BS"/>
</dbReference>
<feature type="region of interest" description="Disordered" evidence="11">
    <location>
        <begin position="207"/>
        <end position="241"/>
    </location>
</feature>
<evidence type="ECO:0000256" key="11">
    <source>
        <dbReference type="SAM" id="MobiDB-lite"/>
    </source>
</evidence>
<evidence type="ECO:0000256" key="3">
    <source>
        <dbReference type="ARBA" id="ARBA00011738"/>
    </source>
</evidence>
<keyword evidence="7" id="KW-0560">Oxidoreductase</keyword>
<keyword evidence="8" id="KW-0408">Iron</keyword>
<feature type="domain" description="Manganese/iron superoxide dismutase N-terminal" evidence="12">
    <location>
        <begin position="5"/>
        <end position="85"/>
    </location>
</feature>
<evidence type="ECO:0000256" key="7">
    <source>
        <dbReference type="ARBA" id="ARBA00023002"/>
    </source>
</evidence>
<organism evidence="14 15">
    <name type="scientific">Perkinsus olseni</name>
    <name type="common">Perkinsus atlanticus</name>
    <dbReference type="NCBI Taxonomy" id="32597"/>
    <lineage>
        <taxon>Eukaryota</taxon>
        <taxon>Sar</taxon>
        <taxon>Alveolata</taxon>
        <taxon>Perkinsozoa</taxon>
        <taxon>Perkinsea</taxon>
        <taxon>Perkinsida</taxon>
        <taxon>Perkinsidae</taxon>
        <taxon>Perkinsus</taxon>
    </lineage>
</organism>
<evidence type="ECO:0000256" key="5">
    <source>
        <dbReference type="ARBA" id="ARBA00014767"/>
    </source>
</evidence>
<keyword evidence="6" id="KW-0479">Metal-binding</keyword>
<comment type="similarity">
    <text evidence="2">Belongs to the iron/manganese superoxide dismutase family.</text>
</comment>
<evidence type="ECO:0000313" key="15">
    <source>
        <dbReference type="Proteomes" id="UP000541610"/>
    </source>
</evidence>
<dbReference type="Gene3D" id="3.55.40.20">
    <property type="entry name" value="Iron/manganese superoxide dismutase, C-terminal domain"/>
    <property type="match status" value="1"/>
</dbReference>
<dbReference type="Gene3D" id="1.10.287.990">
    <property type="entry name" value="Fe,Mn superoxide dismutase (SOD) domain"/>
    <property type="match status" value="1"/>
</dbReference>
<reference evidence="14 15" key="1">
    <citation type="submission" date="2020-04" db="EMBL/GenBank/DDBJ databases">
        <title>Perkinsus olseni comparative genomics.</title>
        <authorList>
            <person name="Bogema D.R."/>
        </authorList>
    </citation>
    <scope>NUCLEOTIDE SEQUENCE [LARGE SCALE GENOMIC DNA]</scope>
    <source>
        <strain evidence="14">00978-12</strain>
    </source>
</reference>
<evidence type="ECO:0000256" key="6">
    <source>
        <dbReference type="ARBA" id="ARBA00022723"/>
    </source>
</evidence>
<evidence type="ECO:0000259" key="13">
    <source>
        <dbReference type="Pfam" id="PF02777"/>
    </source>
</evidence>
<evidence type="ECO:0000259" key="12">
    <source>
        <dbReference type="Pfam" id="PF00081"/>
    </source>
</evidence>
<feature type="region of interest" description="Disordered" evidence="11">
    <location>
        <begin position="1293"/>
        <end position="1319"/>
    </location>
</feature>
<feature type="compositionally biased region" description="Basic and acidic residues" evidence="11">
    <location>
        <begin position="1293"/>
        <end position="1303"/>
    </location>
</feature>
<dbReference type="PANTHER" id="PTHR42769:SF3">
    <property type="entry name" value="SUPEROXIDE DISMUTASE [FE] 2, CHLOROPLASTIC"/>
    <property type="match status" value="1"/>
</dbReference>
<comment type="caution">
    <text evidence="14">The sequence shown here is derived from an EMBL/GenBank/DDBJ whole genome shotgun (WGS) entry which is preliminary data.</text>
</comment>
<evidence type="ECO:0000256" key="9">
    <source>
        <dbReference type="ARBA" id="ARBA00029867"/>
    </source>
</evidence>
<feature type="compositionally biased region" description="Polar residues" evidence="11">
    <location>
        <begin position="219"/>
        <end position="241"/>
    </location>
</feature>
<dbReference type="Pfam" id="PF02777">
    <property type="entry name" value="Sod_Fe_C"/>
    <property type="match status" value="1"/>
</dbReference>
<sequence length="3443" mass="375117">MSGPHVLPPLPWAENALEPHMSAETIQYHYGKHHATYVNNLNKICADDGEVAKMSLEEIIKTKSGGVFNQAAQIWNHTFFWNSLSPNGGNAPTGKIADLINRDFGSFEEFKKQFTAAAVGHFGSGWAWLVADNGKLKVVQGHDAGCPVRDNQIPILNCDVWEHAYYIDYRNARPEYVKHFWEIVNWDFANKNVAAAVTATNSSIPTGQANITEVPPGNGTMQESPATTTPVPQQNASSSGTRRLVEIDTTTSGWMFPSTTTVSLTDELGGVSTGSSPILMAGVLYTKVEVHATGGYEFTTGFHPAPALKMVLAITDRTRCNELQYETTVAKVDTVNSSDLAQPTRLYQISTADQGLLETQFARIMFQHGGTFRLCYAPDGTFTEADGGGKFNNVLNTTLIVYGLASPCATDGCMAQERWDCWFSYKNEIPTAACAIAITNGGSALVDGYPGRDGWSVTAGGTSRLHWSEAFEYPDIHENNGTMKAGAVESSKSCATTTPDSTFIEAPPTTGVELVTTAATVLPLPKTSSHSSFAFAACYCPSYGNCGDKSEYTQQVGVFYMWTLRICDLGDERLCSPRYMRFFPQQNFALRVDCPPGEYGCLTIDADQSRVSFLELSGTLPEVIRQAAVDSAQLPKETMNWDPTHICKTTVESRQIVIREKENLNGGSRRDYRVWGEFLRIRRSLNQRVAVCMCQRQCDSSSNWFKVGEISTPLAVGFSFRSNTSSSYTQQGQYQPRGASVSIVNLPGKLTLYFGQNTSNPFDNSAPADAYESPKASRSALVNVMSFDRDLLHGPINSRKTLEAYLGLDKETSADAQSRLDQICKQELYSSTIRGPDSKQTAKDYIAYVPWGTVTNYLSFDGQYHDKEITVLKAGVIGVCYCAEVTDSSECADQAWIFTGKMLIRGPVGGQVWDFPVDVIVGLTIEGWGLDETRDFVRIVDSSASCEQIEAGNSEPSALTSILLGCPAENGAGCRAATNETNLIGHQLGSHGPAAVHLQDIVPEPTRTLLTFDGDHGLSDGDMILIEEETLEISGRLSTLWTEQQKYVGSLIMGRTRFRDNTSVSYPVGHRVTLHPSNPSTQVYIPVAIPEWLSTDFLSFKSQLGRWHRISEWSTNEEIRATVPYAGAKVCWATRPTGHHQSAFMMTAGTVNFVNPPEFPYAKLSLTTTMTGAVAPVILTFQAGSWEYSLNDGPITLVLRFRDVVDAVQPLLTGEPCPSPTGLPASEELPRAQMKQSVCGKIFTELWSSDVSGFPVPAGCYYSKTYRNDGANEKFYREYYISFNPKYGLRHDCSPGKTKRDPTEASTKPAGPRQAPAEGPTEYCTYQVVFLASVSELVTSSTPVMDLYSICHGCAGSKYKVFEKSTVYLDRAPTAAAGFSDSNFKTGGGFTLTNGDEDKILSLSASNVLNFRLEGGSGASAIKKGSTVRLILSPLTLWHSGSTCFVGCTADPLVSTAVCVGSEMTCSMESSVVAQPGMDVTPGRRLNVVKITLPSNSMTDITADEMHDFTLSGLTLPEGGAGWFPTRIGVEISEGATDLKPDYTTSDGFIWKDHSSPGSNARLLVTGYSGYGPDPFEEDTSNKLVVRLRFAVPLLSLGQTSAVDVSIFVPDEVGVSCRTTDGAVVRDDLEVFDHDLDDDYYYDNVKGYWSGLTDDGSWESSSANECIYSFRKGQMVPVNTTAYLTLTLDNPRAPMRRDDAVNTWFIQIGGKGYSDASPRRMAKIPFTVIPHNSPDARYWQHNVAALGELAEVTLQPLSFQPDALTYVRVFFMTATAPNRRSRIVIDAPEGFDFGLDCDVRDLPGPQYAIVGATRQGKTNRLKLVEKCVGSKFSLSTLSKSATYNRATVVVGGVMKALTRYGFQMGVTLPPGKTYNPDVHNYGWRLWTYDQYGYGLDGARPYIGFNREVPEASSNFYDKGFGLYADEMRGIENGENIVAPSVKITSLLPYTVAESSTWLTFEPFVFSFDFVSTMRLTAPVGYIWDKGTFFQTSSPFSDVQFPAMPDTDNAGADNELLFSELMFQAGKIYGFAAKGRIPDVSPTASTNAFFIEIGYTARQITERYASLVIPAPLVSSLIDCSVSYLSAKEGYIANLLVFSFHIVTPLTAGDGLIIKGDDNIKGFTFQQVCNPVEVEESLKLPAGGITCKSIYEQSVPRITLTVTDEHTLPSGLYRLELQSGNPDTPRIAGTWTFGTYKKVSDFPNVDPIDKSMTITGYDVLLTMTKALMVPLTTRQRALAGRDDRPEKMNNIVVAFRISSTPTSEQDFIIRAPRGFVFDDDCLPGIVTNSKQVFGLTEEFNENQYRVWDDEGARPLLCIGEGRTAYLTFSLGIYRDSTYAFRFQVKNPTVTPEVNLWSLEYNGFASFPLEGFSLWTFTGTTLSAASKGTTSIVEDGQEEDSTAGNPVSVSFTPTKTVVGKNDFSLSVSGNSRRLQINERANGGKMVINAPPTFTFSDPCHVILATEDESIVFTEGTDFECSVATDGDGNQQLTVELIGTKSVLEAITYELTFYVVNPLVPPDTVEPWLLKSYDIEGNALDEVPIPGYEVVASMKRFEVPNVVFKSIFPEPLMDGDLIEFTAPGGFDLRGLTAGSCNEYVASPLLTTKPSCQCSSVGCSMTFVLNEGSTPALSQGALLEFTVSTVNPIKSPTLMRSFWKVSHTRGSTVRAADGTKGWEVISQLTGVSVDLVGVNQGASSYSDIDVTFTSVSAARVLRIEATEPSGFDFMDAQVDPPIQMVPFELTDEELATEGATRSFVVLSNVNIFVGAATTVRVSNVRLGDVGGQSVFTIETFKDLLSMDTLIDESRGFDEGFSLPGKVIVLDGEEDPSTAPHLSSMFAEQAWLYPVKSLLAARVDEEARAVFSVRFTQDVYAKEKLIIGVEMVVPEVVTPSPSEEDATTTPIVVEAPPPVPYELKSKSFIVRGTSSVQTATAVDKATGNIECLLLGHDGEVVLNTEETYEIIMTVVPKPGKQTWRMYTQKAGEALPSNTNDGGTPGFSPVLALGMTVTPLRKPPRAEIEVDLKFDVKGQEISALTVIAPEGFSFPPEGCGPMCFPEGEWANTGRRVAVIRSTVGITIPPQVTKSPIRITAITPDRSPASLKWFFEAADRGGTALGWAEGDGFEVDQMRNVKLSYAGISSAVATEEILVWFALSFDVSAAGASQIVVVQPKEYKLRCSDAAFVVPVSLPGGHPECTEEYPLTLTLNNGTLDVGSYAFTVRLQNPATTPGNNTFDVLVKSSDGKVVDAAFGVPGLEIAAAYVVDPFVYWSSSIPSSMTRITIGFEVKASVDTFKAILITLPPDFVHLIGNPTEIINDNKDFPVASGTVWADVSNSNRVKILMDDTTALTVIRPGKYSWTFPIRLPRELPGRNIWYISFCGSRECNQHDGDNVIIDHPVPGFDFYDESPVTVLNTEPGSAATHSTPPDSAIPLSTIIVLFAAIVYY</sequence>
<dbReference type="FunFam" id="3.55.40.20:FF:000001">
    <property type="entry name" value="Superoxide dismutase"/>
    <property type="match status" value="1"/>
</dbReference>
<accession>A0A7J6P7N3</accession>
<dbReference type="PRINTS" id="PR01703">
    <property type="entry name" value="MNSODISMTASE"/>
</dbReference>
<protein>
    <recommendedName>
        <fullName evidence="5">Superoxide dismutase [Fe]</fullName>
        <ecNumber evidence="4">1.15.1.1</ecNumber>
    </recommendedName>
    <alternativeName>
        <fullName evidence="9">FeSOD</fullName>
    </alternativeName>
</protein>
<dbReference type="GO" id="GO:0005737">
    <property type="term" value="C:cytoplasm"/>
    <property type="evidence" value="ECO:0007669"/>
    <property type="project" value="UniProtKB-ARBA"/>
</dbReference>
<dbReference type="OrthoDB" id="431602at2759"/>
<evidence type="ECO:0000256" key="8">
    <source>
        <dbReference type="ARBA" id="ARBA00023004"/>
    </source>
</evidence>
<dbReference type="InterPro" id="IPR036324">
    <property type="entry name" value="Mn/Fe_SOD_N_sf"/>
</dbReference>
<evidence type="ECO:0000313" key="14">
    <source>
        <dbReference type="EMBL" id="KAF4692062.1"/>
    </source>
</evidence>
<dbReference type="InterPro" id="IPR001189">
    <property type="entry name" value="Mn/Fe_SOD"/>
</dbReference>
<feature type="domain" description="Manganese/iron superoxide dismutase C-terminal" evidence="13">
    <location>
        <begin position="92"/>
        <end position="192"/>
    </location>
</feature>
<proteinExistence type="inferred from homology"/>
<dbReference type="SUPFAM" id="SSF54719">
    <property type="entry name" value="Fe,Mn superoxide dismutase (SOD), C-terminal domain"/>
    <property type="match status" value="1"/>
</dbReference>
<dbReference type="Proteomes" id="UP000541610">
    <property type="component" value="Unassembled WGS sequence"/>
</dbReference>
<evidence type="ECO:0000256" key="4">
    <source>
        <dbReference type="ARBA" id="ARBA00012682"/>
    </source>
</evidence>
<dbReference type="GO" id="GO:0046872">
    <property type="term" value="F:metal ion binding"/>
    <property type="evidence" value="ECO:0007669"/>
    <property type="project" value="UniProtKB-KW"/>
</dbReference>
<comment type="catalytic activity">
    <reaction evidence="10">
        <text>2 superoxide + 2 H(+) = H2O2 + O2</text>
        <dbReference type="Rhea" id="RHEA:20696"/>
        <dbReference type="ChEBI" id="CHEBI:15378"/>
        <dbReference type="ChEBI" id="CHEBI:15379"/>
        <dbReference type="ChEBI" id="CHEBI:16240"/>
        <dbReference type="ChEBI" id="CHEBI:18421"/>
        <dbReference type="EC" id="1.15.1.1"/>
    </reaction>
</comment>
<dbReference type="PANTHER" id="PTHR42769">
    <property type="entry name" value="SUPEROXIDE DISMUTASE"/>
    <property type="match status" value="1"/>
</dbReference>
<dbReference type="EMBL" id="JABANP010000066">
    <property type="protein sequence ID" value="KAF4692062.1"/>
    <property type="molecule type" value="Genomic_DNA"/>
</dbReference>
<evidence type="ECO:0000256" key="2">
    <source>
        <dbReference type="ARBA" id="ARBA00008714"/>
    </source>
</evidence>
<name>A0A7J6P7N3_PEROL</name>
<dbReference type="SUPFAM" id="SSF46609">
    <property type="entry name" value="Fe,Mn superoxide dismutase (SOD), N-terminal domain"/>
    <property type="match status" value="1"/>
</dbReference>
<comment type="cofactor">
    <cofactor evidence="1">
        <name>Fe cation</name>
        <dbReference type="ChEBI" id="CHEBI:24875"/>
    </cofactor>
</comment>
<dbReference type="PROSITE" id="PS00088">
    <property type="entry name" value="SOD_MN"/>
    <property type="match status" value="1"/>
</dbReference>
<dbReference type="InterPro" id="IPR036314">
    <property type="entry name" value="SOD_C_sf"/>
</dbReference>